<dbReference type="AlphaFoldDB" id="A0AAJ0G9X7"/>
<organism evidence="1 2">
    <name type="scientific">Extremus antarcticus</name>
    <dbReference type="NCBI Taxonomy" id="702011"/>
    <lineage>
        <taxon>Eukaryota</taxon>
        <taxon>Fungi</taxon>
        <taxon>Dikarya</taxon>
        <taxon>Ascomycota</taxon>
        <taxon>Pezizomycotina</taxon>
        <taxon>Dothideomycetes</taxon>
        <taxon>Dothideomycetidae</taxon>
        <taxon>Mycosphaerellales</taxon>
        <taxon>Extremaceae</taxon>
        <taxon>Extremus</taxon>
    </lineage>
</organism>
<sequence>MTQTITVLITGCKSGIGKAMLTAYAARDNYLAIAAIRDGPNTEAAKALEAIPTGQI</sequence>
<proteinExistence type="predicted"/>
<dbReference type="Proteomes" id="UP001271007">
    <property type="component" value="Unassembled WGS sequence"/>
</dbReference>
<comment type="caution">
    <text evidence="1">The sequence shown here is derived from an EMBL/GenBank/DDBJ whole genome shotgun (WGS) entry which is preliminary data.</text>
</comment>
<evidence type="ECO:0000313" key="2">
    <source>
        <dbReference type="Proteomes" id="UP001271007"/>
    </source>
</evidence>
<protein>
    <submittedName>
        <fullName evidence="1">Uncharacterized protein</fullName>
    </submittedName>
</protein>
<accession>A0AAJ0G9X7</accession>
<dbReference type="InterPro" id="IPR036291">
    <property type="entry name" value="NAD(P)-bd_dom_sf"/>
</dbReference>
<keyword evidence="2" id="KW-1185">Reference proteome</keyword>
<dbReference type="SUPFAM" id="SSF51735">
    <property type="entry name" value="NAD(P)-binding Rossmann-fold domains"/>
    <property type="match status" value="1"/>
</dbReference>
<name>A0AAJ0G9X7_9PEZI</name>
<reference evidence="1" key="1">
    <citation type="submission" date="2023-04" db="EMBL/GenBank/DDBJ databases">
        <title>Black Yeasts Isolated from many extreme environments.</title>
        <authorList>
            <person name="Coleine C."/>
            <person name="Stajich J.E."/>
            <person name="Selbmann L."/>
        </authorList>
    </citation>
    <scope>NUCLEOTIDE SEQUENCE</scope>
    <source>
        <strain evidence="1">CCFEE 5312</strain>
    </source>
</reference>
<gene>
    <name evidence="1" type="ORF">LTR09_008731</name>
</gene>
<dbReference type="Gene3D" id="3.40.50.720">
    <property type="entry name" value="NAD(P)-binding Rossmann-like Domain"/>
    <property type="match status" value="1"/>
</dbReference>
<evidence type="ECO:0000313" key="1">
    <source>
        <dbReference type="EMBL" id="KAK3050076.1"/>
    </source>
</evidence>
<dbReference type="EMBL" id="JAWDJX010000035">
    <property type="protein sequence ID" value="KAK3050076.1"/>
    <property type="molecule type" value="Genomic_DNA"/>
</dbReference>